<protein>
    <submittedName>
        <fullName evidence="2">Uncharacterized protein</fullName>
    </submittedName>
</protein>
<reference evidence="2 3" key="1">
    <citation type="journal article" date="2012" name="BMC Genomics">
        <title>Comparative genomic analysis of the genus Staphylococcus including Staphylococcus aureus and its newly described sister species Staphylococcus simiae.</title>
        <authorList>
            <person name="Suzuki H."/>
            <person name="Lefebure T."/>
            <person name="Pavinski Bitar P."/>
            <person name="Stanhope M.J."/>
        </authorList>
    </citation>
    <scope>NUCLEOTIDE SEQUENCE [LARGE SCALE GENOMIC DNA]</scope>
    <source>
        <strain evidence="2 3">CCM 7213</strain>
    </source>
</reference>
<name>G5JLF7_9STAP</name>
<dbReference type="PATRIC" id="fig|911238.3.peg.2051"/>
<organism evidence="2 3">
    <name type="scientific">Staphylococcus simiae CCM 7213 = CCUG 51256</name>
    <dbReference type="NCBI Taxonomy" id="911238"/>
    <lineage>
        <taxon>Bacteria</taxon>
        <taxon>Bacillati</taxon>
        <taxon>Bacillota</taxon>
        <taxon>Bacilli</taxon>
        <taxon>Bacillales</taxon>
        <taxon>Staphylococcaceae</taxon>
        <taxon>Staphylococcus</taxon>
    </lineage>
</organism>
<proteinExistence type="predicted"/>
<accession>G5JLF7</accession>
<dbReference type="AlphaFoldDB" id="G5JLF7"/>
<evidence type="ECO:0000313" key="3">
    <source>
        <dbReference type="Proteomes" id="UP000005413"/>
    </source>
</evidence>
<dbReference type="NCBIfam" id="NF047560">
    <property type="entry name" value="PSM_export_PmtB"/>
    <property type="match status" value="1"/>
</dbReference>
<gene>
    <name evidence="2" type="ORF">SS7213T_11620</name>
</gene>
<dbReference type="InterPro" id="IPR025699">
    <property type="entry name" value="ABC2_memb-like"/>
</dbReference>
<comment type="caution">
    <text evidence="2">The sequence shown here is derived from an EMBL/GenBank/DDBJ whole genome shotgun (WGS) entry which is preliminary data.</text>
</comment>
<keyword evidence="1" id="KW-0472">Membrane</keyword>
<dbReference type="EMBL" id="AEUN01000521">
    <property type="protein sequence ID" value="EHJ06976.1"/>
    <property type="molecule type" value="Genomic_DNA"/>
</dbReference>
<feature type="transmembrane region" description="Helical" evidence="1">
    <location>
        <begin position="193"/>
        <end position="212"/>
    </location>
</feature>
<keyword evidence="1" id="KW-0812">Transmembrane</keyword>
<evidence type="ECO:0000256" key="1">
    <source>
        <dbReference type="SAM" id="Phobius"/>
    </source>
</evidence>
<evidence type="ECO:0000313" key="2">
    <source>
        <dbReference type="EMBL" id="EHJ06976.1"/>
    </source>
</evidence>
<dbReference type="Proteomes" id="UP000005413">
    <property type="component" value="Unassembled WGS sequence"/>
</dbReference>
<feature type="transmembrane region" description="Helical" evidence="1">
    <location>
        <begin position="92"/>
        <end position="109"/>
    </location>
</feature>
<dbReference type="Pfam" id="PF13346">
    <property type="entry name" value="ABC2_membrane_5"/>
    <property type="match status" value="1"/>
</dbReference>
<feature type="transmembrane region" description="Helical" evidence="1">
    <location>
        <begin position="40"/>
        <end position="62"/>
    </location>
</feature>
<dbReference type="RefSeq" id="WP_002465007.1">
    <property type="nucleotide sequence ID" value="NZ_AEUN01000521.1"/>
</dbReference>
<feature type="transmembrane region" description="Helical" evidence="1">
    <location>
        <begin position="121"/>
        <end position="142"/>
    </location>
</feature>
<keyword evidence="1" id="KW-1133">Transmembrane helix</keyword>
<feature type="transmembrane region" description="Helical" evidence="1">
    <location>
        <begin position="154"/>
        <end position="181"/>
    </location>
</feature>
<sequence length="222" mass="25922">MKNLIMRNLKLRQLTLITYAIALLFYPIYASFAKDSITYYIFGSLAFILVFIIFILDSGHLFRVHKRLGGNNSYLIFGSLPVSKKDLLNSNYITCIIFTFLGALVLYLYDDNSMSLGVNDIYFPTFFNFIVANFLSLPVAFSKMTELRRSYISYIFYIITIAWLLPLFIAIVINFVDYFIFNSFTLPKYYVYILNYGLIAISIVALMINYFIQYRKITRQSI</sequence>
<keyword evidence="3" id="KW-1185">Reference proteome</keyword>